<reference evidence="4" key="1">
    <citation type="submission" date="2021-04" db="EMBL/GenBank/DDBJ databases">
        <title>Genome sequence of Woronichinia naegeliana from Washington state freshwater lake bloom.</title>
        <authorList>
            <person name="Dreher T.W."/>
        </authorList>
    </citation>
    <scope>NUCLEOTIDE SEQUENCE</scope>
    <source>
        <strain evidence="4">WA131</strain>
    </source>
</reference>
<dbReference type="Pfam" id="PF13579">
    <property type="entry name" value="Glyco_trans_4_4"/>
    <property type="match status" value="1"/>
</dbReference>
<evidence type="ECO:0000313" key="4">
    <source>
        <dbReference type="EMBL" id="UXE61689.1"/>
    </source>
</evidence>
<dbReference type="InterPro" id="IPR028098">
    <property type="entry name" value="Glyco_trans_4-like_N"/>
</dbReference>
<accession>A0A977PWH0</accession>
<dbReference type="PANTHER" id="PTHR46401">
    <property type="entry name" value="GLYCOSYLTRANSFERASE WBBK-RELATED"/>
    <property type="match status" value="1"/>
</dbReference>
<evidence type="ECO:0000259" key="2">
    <source>
        <dbReference type="Pfam" id="PF00534"/>
    </source>
</evidence>
<name>A0A977PWH0_9CYAN</name>
<dbReference type="InterPro" id="IPR001296">
    <property type="entry name" value="Glyco_trans_1"/>
</dbReference>
<dbReference type="AlphaFoldDB" id="A0A977PWH0"/>
<dbReference type="EMBL" id="CP073041">
    <property type="protein sequence ID" value="UXE61689.1"/>
    <property type="molecule type" value="Genomic_DNA"/>
</dbReference>
<dbReference type="GO" id="GO:0016757">
    <property type="term" value="F:glycosyltransferase activity"/>
    <property type="evidence" value="ECO:0007669"/>
    <property type="project" value="UniProtKB-KW"/>
</dbReference>
<dbReference type="EC" id="2.4.-.-" evidence="4"/>
<evidence type="ECO:0000259" key="3">
    <source>
        <dbReference type="Pfam" id="PF13579"/>
    </source>
</evidence>
<dbReference type="SUPFAM" id="SSF53756">
    <property type="entry name" value="UDP-Glycosyltransferase/glycogen phosphorylase"/>
    <property type="match status" value="1"/>
</dbReference>
<sequence length="438" mass="49206">MVDFSRQAIAFISDYADPTAEIGMEEAGGQNIYVRQIGESLAELGWQVDIFTRKSHPQEAVIVQHSPHCRTIRLKAGPETFIPRNDLFEYMPAFLDAFHAFQTKNAIRYPLVHTNYWLSAWVGLQLQQDNNVQLIHTYHSLGAVKYETMQYRPAIAPTRLAVEQEVLEKASCIVATSPQEKEALRNLVSESGQIEVIPCGTTAQFHSLPKLAARKKLGWDSQEKIILYVGRFAARKGIETLVRACANLKAQGHQNLKLVLVGGSTIERLDGQERKRIEQLVTDLNISQETLFAGRVDHDWLPWYYSAADVCVIPSYYEPFGLVAIEAIACGTPVIASKVGGLRFTVHPEETGLLVPPRDVEALAQGIERVIGDELWAKKLKKQASYDLNPRFSWQNSAMQLSDLYRYILARSIMHDQPWNPKVSRLATLPSLVEIAAI</sequence>
<dbReference type="Gene3D" id="3.40.50.2000">
    <property type="entry name" value="Glycogen Phosphorylase B"/>
    <property type="match status" value="2"/>
</dbReference>
<gene>
    <name evidence="4" type="ORF">KA717_01595</name>
</gene>
<evidence type="ECO:0000256" key="1">
    <source>
        <dbReference type="ARBA" id="ARBA00022679"/>
    </source>
</evidence>
<organism evidence="4">
    <name type="scientific">Woronichinia naegeliana WA131</name>
    <dbReference type="NCBI Taxonomy" id="2824559"/>
    <lineage>
        <taxon>Bacteria</taxon>
        <taxon>Bacillati</taxon>
        <taxon>Cyanobacteriota</taxon>
        <taxon>Cyanophyceae</taxon>
        <taxon>Synechococcales</taxon>
        <taxon>Coelosphaeriaceae</taxon>
        <taxon>Woronichinia</taxon>
    </lineage>
</organism>
<proteinExistence type="predicted"/>
<feature type="domain" description="Glycosyl transferase family 1" evidence="2">
    <location>
        <begin position="213"/>
        <end position="384"/>
    </location>
</feature>
<protein>
    <submittedName>
        <fullName evidence="4">Glycosyltransferase</fullName>
        <ecNumber evidence="4">2.4.-.-</ecNumber>
    </submittedName>
</protein>
<keyword evidence="1 4" id="KW-0808">Transferase</keyword>
<feature type="domain" description="Glycosyltransferase subfamily 4-like N-terminal" evidence="3">
    <location>
        <begin position="28"/>
        <end position="200"/>
    </location>
</feature>
<dbReference type="PANTHER" id="PTHR46401:SF2">
    <property type="entry name" value="GLYCOSYLTRANSFERASE WBBK-RELATED"/>
    <property type="match status" value="1"/>
</dbReference>
<dbReference type="GO" id="GO:0009103">
    <property type="term" value="P:lipopolysaccharide biosynthetic process"/>
    <property type="evidence" value="ECO:0007669"/>
    <property type="project" value="TreeGrafter"/>
</dbReference>
<dbReference type="Proteomes" id="UP001065613">
    <property type="component" value="Chromosome"/>
</dbReference>
<dbReference type="Pfam" id="PF00534">
    <property type="entry name" value="Glycos_transf_1"/>
    <property type="match status" value="1"/>
</dbReference>
<keyword evidence="4" id="KW-0328">Glycosyltransferase</keyword>
<dbReference type="KEGG" id="wna:KA717_01595"/>